<dbReference type="InterPro" id="IPR023476">
    <property type="entry name" value="Pep_tRNA_hydro_II_dom_sf"/>
</dbReference>
<evidence type="ECO:0000313" key="5">
    <source>
        <dbReference type="Proteomes" id="UP000320791"/>
    </source>
</evidence>
<gene>
    <name evidence="4" type="ORF">FRX94_07065</name>
</gene>
<evidence type="ECO:0000256" key="3">
    <source>
        <dbReference type="ARBA" id="ARBA00048707"/>
    </source>
</evidence>
<dbReference type="InterPro" id="IPR002833">
    <property type="entry name" value="PTH2"/>
</dbReference>
<dbReference type="Gene3D" id="3.40.1490.10">
    <property type="entry name" value="Bit1"/>
    <property type="match status" value="1"/>
</dbReference>
<dbReference type="GO" id="GO:0004045">
    <property type="term" value="F:peptidyl-tRNA hydrolase activity"/>
    <property type="evidence" value="ECO:0007669"/>
    <property type="project" value="UniProtKB-EC"/>
</dbReference>
<dbReference type="EMBL" id="VOHM01000013">
    <property type="protein sequence ID" value="TWT25018.1"/>
    <property type="molecule type" value="Genomic_DNA"/>
</dbReference>
<evidence type="ECO:0000313" key="4">
    <source>
        <dbReference type="EMBL" id="TWT25018.1"/>
    </source>
</evidence>
<comment type="caution">
    <text evidence="4">The sequence shown here is derived from an EMBL/GenBank/DDBJ whole genome shotgun (WGS) entry which is preliminary data.</text>
</comment>
<reference evidence="4 5" key="1">
    <citation type="submission" date="2019-08" db="EMBL/GenBank/DDBJ databases">
        <authorList>
            <person name="Lei W."/>
        </authorList>
    </citation>
    <scope>NUCLEOTIDE SEQUENCE [LARGE SCALE GENOMIC DNA]</scope>
    <source>
        <strain evidence="4 5">CCUG 58627</strain>
    </source>
</reference>
<dbReference type="OrthoDB" id="5184773at2"/>
<name>A0A5C5UGD9_9CORY</name>
<dbReference type="RefSeq" id="WP_146324430.1">
    <property type="nucleotide sequence ID" value="NZ_BAABLR010000010.1"/>
</dbReference>
<dbReference type="SUPFAM" id="SSF102462">
    <property type="entry name" value="Peptidyl-tRNA hydrolase II"/>
    <property type="match status" value="1"/>
</dbReference>
<dbReference type="Pfam" id="PF01981">
    <property type="entry name" value="PTH2"/>
    <property type="match status" value="1"/>
</dbReference>
<accession>A0A5C5UGD9</accession>
<dbReference type="Proteomes" id="UP000320791">
    <property type="component" value="Unassembled WGS sequence"/>
</dbReference>
<evidence type="ECO:0000256" key="1">
    <source>
        <dbReference type="ARBA" id="ARBA00013260"/>
    </source>
</evidence>
<comment type="catalytic activity">
    <reaction evidence="3">
        <text>an N-acyl-L-alpha-aminoacyl-tRNA + H2O = an N-acyl-L-amino acid + a tRNA + H(+)</text>
        <dbReference type="Rhea" id="RHEA:54448"/>
        <dbReference type="Rhea" id="RHEA-COMP:10123"/>
        <dbReference type="Rhea" id="RHEA-COMP:13883"/>
        <dbReference type="ChEBI" id="CHEBI:15377"/>
        <dbReference type="ChEBI" id="CHEBI:15378"/>
        <dbReference type="ChEBI" id="CHEBI:59874"/>
        <dbReference type="ChEBI" id="CHEBI:78442"/>
        <dbReference type="ChEBI" id="CHEBI:138191"/>
        <dbReference type="EC" id="3.1.1.29"/>
    </reaction>
</comment>
<dbReference type="AlphaFoldDB" id="A0A5C5UGD9"/>
<keyword evidence="2" id="KW-0378">Hydrolase</keyword>
<keyword evidence="5" id="KW-1185">Reference proteome</keyword>
<proteinExistence type="predicted"/>
<evidence type="ECO:0000256" key="2">
    <source>
        <dbReference type="ARBA" id="ARBA00022801"/>
    </source>
</evidence>
<dbReference type="EC" id="3.1.1.29" evidence="1"/>
<protein>
    <recommendedName>
        <fullName evidence="1">peptidyl-tRNA hydrolase</fullName>
        <ecNumber evidence="1">3.1.1.29</ecNumber>
    </recommendedName>
</protein>
<sequence>MTDPSAASPWLSRQAYERLRTCLAVSPDREDPSDPSTVWSMPIVLNIPRQDPPPRHELLADAARAVVACCLSPDPAFADALTSWYGARIRKVARRARNVQWKRVQDVPGVTVGNARACVPSAVVDTHPEVRKLQISGTDLPPSPAPPAARPEVLIDAAFGMTVGKAAAQAGHASMLLAAQLSYEEVAAWAQDGYRLQVREVGRAEIAEARALPGAVCVRDAGFTEVAPGSVTAIALH</sequence>
<organism evidence="4 5">
    <name type="scientific">Corynebacterium canis</name>
    <dbReference type="NCBI Taxonomy" id="679663"/>
    <lineage>
        <taxon>Bacteria</taxon>
        <taxon>Bacillati</taxon>
        <taxon>Actinomycetota</taxon>
        <taxon>Actinomycetes</taxon>
        <taxon>Mycobacteriales</taxon>
        <taxon>Corynebacteriaceae</taxon>
        <taxon>Corynebacterium</taxon>
    </lineage>
</organism>